<proteinExistence type="predicted"/>
<dbReference type="EMBL" id="BGPR01000062">
    <property type="protein sequence ID" value="GBL88821.1"/>
    <property type="molecule type" value="Genomic_DNA"/>
</dbReference>
<keyword evidence="1" id="KW-0732">Signal</keyword>
<name>A0A4Y2B8W8_ARAVE</name>
<organism evidence="2 3">
    <name type="scientific">Araneus ventricosus</name>
    <name type="common">Orbweaver spider</name>
    <name type="synonym">Epeira ventricosa</name>
    <dbReference type="NCBI Taxonomy" id="182803"/>
    <lineage>
        <taxon>Eukaryota</taxon>
        <taxon>Metazoa</taxon>
        <taxon>Ecdysozoa</taxon>
        <taxon>Arthropoda</taxon>
        <taxon>Chelicerata</taxon>
        <taxon>Arachnida</taxon>
        <taxon>Araneae</taxon>
        <taxon>Araneomorphae</taxon>
        <taxon>Entelegynae</taxon>
        <taxon>Araneoidea</taxon>
        <taxon>Araneidae</taxon>
        <taxon>Araneus</taxon>
    </lineage>
</organism>
<feature type="signal peptide" evidence="1">
    <location>
        <begin position="1"/>
        <end position="24"/>
    </location>
</feature>
<dbReference type="Proteomes" id="UP000499080">
    <property type="component" value="Unassembled WGS sequence"/>
</dbReference>
<evidence type="ECO:0000256" key="1">
    <source>
        <dbReference type="SAM" id="SignalP"/>
    </source>
</evidence>
<protein>
    <recommendedName>
        <fullName evidence="4">Secreted protein</fullName>
    </recommendedName>
</protein>
<keyword evidence="3" id="KW-1185">Reference proteome</keyword>
<evidence type="ECO:0000313" key="3">
    <source>
        <dbReference type="Proteomes" id="UP000499080"/>
    </source>
</evidence>
<evidence type="ECO:0008006" key="4">
    <source>
        <dbReference type="Google" id="ProtNLM"/>
    </source>
</evidence>
<evidence type="ECO:0000313" key="2">
    <source>
        <dbReference type="EMBL" id="GBL88821.1"/>
    </source>
</evidence>
<reference evidence="2 3" key="1">
    <citation type="journal article" date="2019" name="Sci. Rep.">
        <title>Orb-weaving spider Araneus ventricosus genome elucidates the spidroin gene catalogue.</title>
        <authorList>
            <person name="Kono N."/>
            <person name="Nakamura H."/>
            <person name="Ohtoshi R."/>
            <person name="Moran D.A.P."/>
            <person name="Shinohara A."/>
            <person name="Yoshida Y."/>
            <person name="Fujiwara M."/>
            <person name="Mori M."/>
            <person name="Tomita M."/>
            <person name="Arakawa K."/>
        </authorList>
    </citation>
    <scope>NUCLEOTIDE SEQUENCE [LARGE SCALE GENOMIC DNA]</scope>
</reference>
<sequence>MVELLLSILHVITTLLNMNMKAGLHPMEEVLNVILWDGYPLLFQLFSLISNSRCGFRMRTKQLCNHVPYLCSFGVRSCARGGNDRVLTCLSIRWMAAVRQRE</sequence>
<gene>
    <name evidence="2" type="ORF">AVEN_158939_1</name>
</gene>
<comment type="caution">
    <text evidence="2">The sequence shown here is derived from an EMBL/GenBank/DDBJ whole genome shotgun (WGS) entry which is preliminary data.</text>
</comment>
<accession>A0A4Y2B8W8</accession>
<feature type="chain" id="PRO_5021484649" description="Secreted protein" evidence="1">
    <location>
        <begin position="25"/>
        <end position="102"/>
    </location>
</feature>
<dbReference type="AlphaFoldDB" id="A0A4Y2B8W8"/>